<keyword evidence="4 11" id="KW-0597">Phosphoprotein</keyword>
<gene>
    <name evidence="19" type="primary">arcB_2</name>
    <name evidence="19" type="ORF">E5S67_00421</name>
</gene>
<dbReference type="InterPro" id="IPR004358">
    <property type="entry name" value="Sig_transdc_His_kin-like_C"/>
</dbReference>
<dbReference type="InterPro" id="IPR003594">
    <property type="entry name" value="HATPase_dom"/>
</dbReference>
<dbReference type="EMBL" id="SRRZ01000005">
    <property type="protein sequence ID" value="NQE32705.1"/>
    <property type="molecule type" value="Genomic_DNA"/>
</dbReference>
<evidence type="ECO:0000256" key="2">
    <source>
        <dbReference type="ARBA" id="ARBA00004370"/>
    </source>
</evidence>
<evidence type="ECO:0000259" key="15">
    <source>
        <dbReference type="PROSITE" id="PS50110"/>
    </source>
</evidence>
<evidence type="ECO:0000256" key="7">
    <source>
        <dbReference type="ARBA" id="ARBA00022777"/>
    </source>
</evidence>
<dbReference type="Pfam" id="PF02518">
    <property type="entry name" value="HATPase_c"/>
    <property type="match status" value="1"/>
</dbReference>
<protein>
    <recommendedName>
        <fullName evidence="3">histidine kinase</fullName>
        <ecNumber evidence="3">2.7.13.3</ecNumber>
    </recommendedName>
</protein>
<dbReference type="Pfam" id="PF00989">
    <property type="entry name" value="PAS"/>
    <property type="match status" value="2"/>
</dbReference>
<dbReference type="Gene3D" id="3.40.50.2300">
    <property type="match status" value="1"/>
</dbReference>
<evidence type="ECO:0000256" key="8">
    <source>
        <dbReference type="ARBA" id="ARBA00022989"/>
    </source>
</evidence>
<dbReference type="SMART" id="SM00448">
    <property type="entry name" value="REC"/>
    <property type="match status" value="1"/>
</dbReference>
<comment type="subcellular location">
    <subcellularLocation>
        <location evidence="2">Membrane</location>
    </subcellularLocation>
</comment>
<feature type="domain" description="PAC" evidence="17">
    <location>
        <begin position="775"/>
        <end position="828"/>
    </location>
</feature>
<evidence type="ECO:0000256" key="10">
    <source>
        <dbReference type="ARBA" id="ARBA00023136"/>
    </source>
</evidence>
<feature type="domain" description="CHASE" evidence="18">
    <location>
        <begin position="123"/>
        <end position="199"/>
    </location>
</feature>
<dbReference type="GO" id="GO:0004673">
    <property type="term" value="F:protein histidine kinase activity"/>
    <property type="evidence" value="ECO:0007669"/>
    <property type="project" value="UniProtKB-EC"/>
</dbReference>
<feature type="coiled-coil region" evidence="12">
    <location>
        <begin position="1061"/>
        <end position="1088"/>
    </location>
</feature>
<dbReference type="SMART" id="SM00387">
    <property type="entry name" value="HATPase_c"/>
    <property type="match status" value="1"/>
</dbReference>
<dbReference type="Gene3D" id="1.10.287.130">
    <property type="match status" value="1"/>
</dbReference>
<keyword evidence="12" id="KW-0175">Coiled coil</keyword>
<dbReference type="InterPro" id="IPR006189">
    <property type="entry name" value="CHASE_dom"/>
</dbReference>
<feature type="domain" description="PAS" evidence="16">
    <location>
        <begin position="825"/>
        <end position="895"/>
    </location>
</feature>
<dbReference type="PROSITE" id="PS50839">
    <property type="entry name" value="CHASE"/>
    <property type="match status" value="1"/>
</dbReference>
<evidence type="ECO:0000259" key="16">
    <source>
        <dbReference type="PROSITE" id="PS50112"/>
    </source>
</evidence>
<keyword evidence="5 19" id="KW-0808">Transferase</keyword>
<dbReference type="Pfam" id="PF08447">
    <property type="entry name" value="PAS_3"/>
    <property type="match status" value="2"/>
</dbReference>
<feature type="domain" description="PAS" evidence="16">
    <location>
        <begin position="1078"/>
        <end position="1148"/>
    </location>
</feature>
<dbReference type="Pfam" id="PF08448">
    <property type="entry name" value="PAS_4"/>
    <property type="match status" value="2"/>
</dbReference>
<evidence type="ECO:0000256" key="11">
    <source>
        <dbReference type="PROSITE-ProRule" id="PRU00169"/>
    </source>
</evidence>
<dbReference type="InterPro" id="IPR036890">
    <property type="entry name" value="HATPase_C_sf"/>
</dbReference>
<feature type="modified residue" description="4-aspartylphosphate" evidence="11">
    <location>
        <position position="1651"/>
    </location>
</feature>
<dbReference type="PANTHER" id="PTHR43304:SF1">
    <property type="entry name" value="PAC DOMAIN-CONTAINING PROTEIN"/>
    <property type="match status" value="1"/>
</dbReference>
<dbReference type="InterPro" id="IPR001610">
    <property type="entry name" value="PAC"/>
</dbReference>
<evidence type="ECO:0000256" key="5">
    <source>
        <dbReference type="ARBA" id="ARBA00022679"/>
    </source>
</evidence>
<keyword evidence="6 13" id="KW-0812">Transmembrane</keyword>
<comment type="caution">
    <text evidence="19">The sequence shown here is derived from an EMBL/GenBank/DDBJ whole genome shotgun (WGS) entry which is preliminary data.</text>
</comment>
<feature type="domain" description="PAC" evidence="17">
    <location>
        <begin position="1279"/>
        <end position="1332"/>
    </location>
</feature>
<dbReference type="Gene3D" id="3.30.565.10">
    <property type="entry name" value="Histidine kinase-like ATPase, C-terminal domain"/>
    <property type="match status" value="1"/>
</dbReference>
<keyword evidence="20" id="KW-1185">Reference proteome</keyword>
<dbReference type="Pfam" id="PF03924">
    <property type="entry name" value="CHASE"/>
    <property type="match status" value="1"/>
</dbReference>
<dbReference type="Pfam" id="PF13426">
    <property type="entry name" value="PAS_9"/>
    <property type="match status" value="1"/>
</dbReference>
<dbReference type="CDD" id="cd17546">
    <property type="entry name" value="REC_hyHK_CKI1_RcsC-like"/>
    <property type="match status" value="1"/>
</dbReference>
<dbReference type="SUPFAM" id="SSF55785">
    <property type="entry name" value="PYP-like sensor domain (PAS domain)"/>
    <property type="match status" value="8"/>
</dbReference>
<dbReference type="InterPro" id="IPR035965">
    <property type="entry name" value="PAS-like_dom_sf"/>
</dbReference>
<dbReference type="PANTHER" id="PTHR43304">
    <property type="entry name" value="PHYTOCHROME-LIKE PROTEIN CPH1"/>
    <property type="match status" value="1"/>
</dbReference>
<dbReference type="Pfam" id="PF00512">
    <property type="entry name" value="HisKA"/>
    <property type="match status" value="1"/>
</dbReference>
<dbReference type="SMART" id="SM00388">
    <property type="entry name" value="HisKA"/>
    <property type="match status" value="1"/>
</dbReference>
<feature type="domain" description="Histidine kinase" evidence="14">
    <location>
        <begin position="1350"/>
        <end position="1576"/>
    </location>
</feature>
<dbReference type="SMART" id="SM00086">
    <property type="entry name" value="PAC"/>
    <property type="match status" value="7"/>
</dbReference>
<dbReference type="InterPro" id="IPR011006">
    <property type="entry name" value="CheY-like_superfamily"/>
</dbReference>
<name>A0ABX2CT86_9CYAN</name>
<dbReference type="PROSITE" id="PS50113">
    <property type="entry name" value="PAC"/>
    <property type="match status" value="6"/>
</dbReference>
<comment type="catalytic activity">
    <reaction evidence="1">
        <text>ATP + protein L-histidine = ADP + protein N-phospho-L-histidine.</text>
        <dbReference type="EC" id="2.7.13.3"/>
    </reaction>
</comment>
<dbReference type="SUPFAM" id="SSF52172">
    <property type="entry name" value="CheY-like"/>
    <property type="match status" value="1"/>
</dbReference>
<feature type="domain" description="PAC" evidence="17">
    <location>
        <begin position="897"/>
        <end position="949"/>
    </location>
</feature>
<dbReference type="SUPFAM" id="SSF55874">
    <property type="entry name" value="ATPase domain of HSP90 chaperone/DNA topoisomerase II/histidine kinase"/>
    <property type="match status" value="1"/>
</dbReference>
<dbReference type="InterPro" id="IPR005467">
    <property type="entry name" value="His_kinase_dom"/>
</dbReference>
<evidence type="ECO:0000259" key="18">
    <source>
        <dbReference type="PROSITE" id="PS50839"/>
    </source>
</evidence>
<keyword evidence="9" id="KW-0902">Two-component regulatory system</keyword>
<feature type="domain" description="PAS" evidence="16">
    <location>
        <begin position="436"/>
        <end position="508"/>
    </location>
</feature>
<feature type="transmembrane region" description="Helical" evidence="13">
    <location>
        <begin position="20"/>
        <end position="37"/>
    </location>
</feature>
<feature type="domain" description="Response regulatory" evidence="15">
    <location>
        <begin position="1602"/>
        <end position="1718"/>
    </location>
</feature>
<accession>A0ABX2CT86</accession>
<dbReference type="SUPFAM" id="SSF47384">
    <property type="entry name" value="Homodimeric domain of signal transducing histidine kinase"/>
    <property type="match status" value="1"/>
</dbReference>
<dbReference type="InterPro" id="IPR000014">
    <property type="entry name" value="PAS"/>
</dbReference>
<feature type="domain" description="PAS" evidence="16">
    <location>
        <begin position="1203"/>
        <end position="1275"/>
    </location>
</feature>
<dbReference type="SMART" id="SM01079">
    <property type="entry name" value="CHASE"/>
    <property type="match status" value="1"/>
</dbReference>
<dbReference type="PRINTS" id="PR00344">
    <property type="entry name" value="BCTRLSENSOR"/>
</dbReference>
<dbReference type="InterPro" id="IPR042240">
    <property type="entry name" value="CHASE_sf"/>
</dbReference>
<organism evidence="19 20">
    <name type="scientific">Microcoleus asticus IPMA8</name>
    <dbReference type="NCBI Taxonomy" id="2563858"/>
    <lineage>
        <taxon>Bacteria</taxon>
        <taxon>Bacillati</taxon>
        <taxon>Cyanobacteriota</taxon>
        <taxon>Cyanophyceae</taxon>
        <taxon>Oscillatoriophycideae</taxon>
        <taxon>Oscillatoriales</taxon>
        <taxon>Microcoleaceae</taxon>
        <taxon>Microcoleus</taxon>
        <taxon>Microcoleus asticus</taxon>
    </lineage>
</organism>
<feature type="domain" description="PAS" evidence="16">
    <location>
        <begin position="698"/>
        <end position="747"/>
    </location>
</feature>
<evidence type="ECO:0000313" key="19">
    <source>
        <dbReference type="EMBL" id="NQE32705.1"/>
    </source>
</evidence>
<feature type="domain" description="PAS" evidence="16">
    <location>
        <begin position="565"/>
        <end position="613"/>
    </location>
</feature>
<evidence type="ECO:0000256" key="12">
    <source>
        <dbReference type="SAM" id="Coils"/>
    </source>
</evidence>
<dbReference type="RefSeq" id="WP_172185033.1">
    <property type="nucleotide sequence ID" value="NZ_CAWPPK010000263.1"/>
</dbReference>
<dbReference type="PROSITE" id="PS50112">
    <property type="entry name" value="PAS"/>
    <property type="match status" value="8"/>
</dbReference>
<dbReference type="Pfam" id="PF13188">
    <property type="entry name" value="PAS_8"/>
    <property type="match status" value="1"/>
</dbReference>
<proteinExistence type="predicted"/>
<dbReference type="InterPro" id="IPR013655">
    <property type="entry name" value="PAS_fold_3"/>
</dbReference>
<dbReference type="NCBIfam" id="TIGR00229">
    <property type="entry name" value="sensory_box"/>
    <property type="match status" value="8"/>
</dbReference>
<evidence type="ECO:0000256" key="4">
    <source>
        <dbReference type="ARBA" id="ARBA00022553"/>
    </source>
</evidence>
<dbReference type="Gene3D" id="3.30.450.350">
    <property type="entry name" value="CHASE domain"/>
    <property type="match status" value="1"/>
</dbReference>
<dbReference type="CDD" id="cd00082">
    <property type="entry name" value="HisKA"/>
    <property type="match status" value="1"/>
</dbReference>
<evidence type="ECO:0000259" key="14">
    <source>
        <dbReference type="PROSITE" id="PS50109"/>
    </source>
</evidence>
<feature type="domain" description="PAC" evidence="17">
    <location>
        <begin position="383"/>
        <end position="435"/>
    </location>
</feature>
<dbReference type="Gene3D" id="3.30.450.20">
    <property type="entry name" value="PAS domain"/>
    <property type="match status" value="8"/>
</dbReference>
<evidence type="ECO:0000256" key="6">
    <source>
        <dbReference type="ARBA" id="ARBA00022692"/>
    </source>
</evidence>
<dbReference type="InterPro" id="IPR052162">
    <property type="entry name" value="Sensor_kinase/Photoreceptor"/>
</dbReference>
<feature type="domain" description="PAC" evidence="17">
    <location>
        <begin position="645"/>
        <end position="697"/>
    </location>
</feature>
<evidence type="ECO:0000313" key="20">
    <source>
        <dbReference type="Proteomes" id="UP000702425"/>
    </source>
</evidence>
<dbReference type="InterPro" id="IPR003661">
    <property type="entry name" value="HisK_dim/P_dom"/>
</dbReference>
<evidence type="ECO:0000259" key="17">
    <source>
        <dbReference type="PROSITE" id="PS50113"/>
    </source>
</evidence>
<keyword evidence="10 13" id="KW-0472">Membrane</keyword>
<dbReference type="InterPro" id="IPR013656">
    <property type="entry name" value="PAS_4"/>
</dbReference>
<keyword evidence="8 13" id="KW-1133">Transmembrane helix</keyword>
<feature type="domain" description="PAS" evidence="16">
    <location>
        <begin position="950"/>
        <end position="996"/>
    </location>
</feature>
<dbReference type="CDD" id="cd00130">
    <property type="entry name" value="PAS"/>
    <property type="match status" value="8"/>
</dbReference>
<evidence type="ECO:0000256" key="9">
    <source>
        <dbReference type="ARBA" id="ARBA00023012"/>
    </source>
</evidence>
<keyword evidence="7" id="KW-0418">Kinase</keyword>
<dbReference type="CDD" id="cd16922">
    <property type="entry name" value="HATPase_EvgS-ArcB-TorS-like"/>
    <property type="match status" value="1"/>
</dbReference>
<reference evidence="19 20" key="1">
    <citation type="journal article" date="2020" name="Sci. Rep.">
        <title>A novel cyanobacterial geosmin producer, revising GeoA distribution and dispersion patterns in Bacteria.</title>
        <authorList>
            <person name="Churro C."/>
            <person name="Semedo-Aguiar A.P."/>
            <person name="Silva A.D."/>
            <person name="Pereira-Leal J.B."/>
            <person name="Leite R.B."/>
        </authorList>
    </citation>
    <scope>NUCLEOTIDE SEQUENCE [LARGE SCALE GENOMIC DNA]</scope>
    <source>
        <strain evidence="19 20">IPMA8</strain>
    </source>
</reference>
<dbReference type="InterPro" id="IPR013767">
    <property type="entry name" value="PAS_fold"/>
</dbReference>
<dbReference type="InterPro" id="IPR036097">
    <property type="entry name" value="HisK_dim/P_sf"/>
</dbReference>
<dbReference type="SMART" id="SM00091">
    <property type="entry name" value="PAS"/>
    <property type="match status" value="8"/>
</dbReference>
<dbReference type="InterPro" id="IPR000700">
    <property type="entry name" value="PAS-assoc_C"/>
</dbReference>
<dbReference type="Pfam" id="PF00072">
    <property type="entry name" value="Response_reg"/>
    <property type="match status" value="1"/>
</dbReference>
<dbReference type="Proteomes" id="UP000702425">
    <property type="component" value="Unassembled WGS sequence"/>
</dbReference>
<feature type="transmembrane region" description="Helical" evidence="13">
    <location>
        <begin position="260"/>
        <end position="280"/>
    </location>
</feature>
<dbReference type="PROSITE" id="PS50109">
    <property type="entry name" value="HIS_KIN"/>
    <property type="match status" value="1"/>
</dbReference>
<dbReference type="InterPro" id="IPR001789">
    <property type="entry name" value="Sig_transdc_resp-reg_receiver"/>
</dbReference>
<sequence length="1817" mass="206187">MATTRLNLIITLCQTRFKRWLPLLLGVLASLAVLLTWQQLTINRQIHIEQLIQQQANAIQSQLSEGLSIRVLTLRQMANRWEANGGTPLALWEADAEAYVKDFYGYQAIELVDRSFKVRSVVPLAGNEAAQNLDLNRELRRKITLQVARDLRQPMLTRKISLVQGGQGFLASFPLFVGERFDGFIVGVFQFKTLFDSILKVPPGYKVAIYDGTNLIYGQELSSHYSLHKTVVIRAYSAEWRLDIDPNLDLVEKDNFNLPIVVLVGGLILVWLLMSVVYLAQVSYREVHQFKKANRQLEWEIHQRQQAEIAIARLAAIVESSEDAIISKDLEGVITSWNVGAETIFGYTAVEIVGQSGTKLIPADYRNEESEILAKIQRGERIEHYDTKRLRKDGTLIDVSMSVSPIKDETGNIIGASKISRNIADRKQAEAALRQSEERWELSVRGNNDGIWDWNVQTNEIFLSSRSKEILGYEDHEIQNLVDEWGNLVHPDDLGWVKQAVQDHLAKKTPFYITEHRIRCKDGSYKWMLDRGQALWDDAGNVIRMAGSHTDITERKQAEFALQVSEARYRQLIDNLNAGFVIHATDTSIQLCNEKAGELLGLSMDQMLGKTAISPTWHFVREDGSVMPLEEYPVNQVLSTGSSLKNYVLGINKEIDNCVWLLVNAFPEFYQNGQIAQVVVTFIDISKRKKVELEIPKTRNFLQALLDHLPIAIFVKDADPKRLGVFQFWNKTSERLFGISAEQAIGKCGYDFFPIEQAIFFDQKDREVFEKSKTEDIAEELIESHSLGKRWLHTVKIPICDEQHLFQYLLCFSEDITDRKHAEAELKEMSEVMKNAVSGISKLDVQGRYLYVNKAYADMTGYQPEEMMGMSWEKTVSPDELEKLVAAYWLMVQEGRVEVETKGVRKDGSVFYKQVVMISTYDEQHQFLGHYCFIKDISDRKQAELALEQELLRTKTFFNTSRDGVVVINRRGNAIEASPSFARMLGYSLEETLNMNVSDWDVQWTQEELQIMLNREDIIPLFETRHRRKDGSVYDVEISLDRVELEGEIMNFCICRDISDRKRIEAERQQAEQALRESEARFQAFMNHSPAPAWITDEKGVIFYASQTYLHTFELPTDDLIGKSISELYSATVAQQFLDNIQAVIQTQEVIETVEVAPRRDGTLGDFLVYKFLIPDLLGQLLVGGVAIDLTQQHQAETALQMSEERLMLALEASGDGLWDWNIKTGKFYLSSHYQEMRGYQPGELVMDLNVWEQMIHPDDKFCVFEYLNSHLQDSSIKYACDYRVRCKSGEWKWIADYGKVVAYDEQGKPLRMIGTHKDISDRKQKEIALRQAMEAAESANMAKSIFLANMSHELRTPLNVILGFTQVMTHDPSLTPNQQEDLQTIRRSGDHLLSLINDILDLSKIESGHCTIEESGFDLIALLHNLRNMLAERASSKRLDLCFEIAPEVPQFILADAQKLRQVLLNLLSNAIKFTERGSITLRVSIKAPTTEVAFTTRTILQFAVSDTGVGIAPEEIDTIFDAFVQAQAGKQSVSGTGLGLTISRKLLELVGGEIAVSSILRQGTTFTFTFPITPTSGVNLTSEQHDRLVIGLAPGQPHHRILVVDDRAENRLLIVRLLTQLGLEVREATNGQEAIQLWLEWQPDLTWMDIRMPLLDGYEATKKIRAMEHGQTSIIIALTAQASQSDRTLALAAGCNDYISKPFRENTLFLKMAEYLGLEYVYQKEGTVQEKEETYLCCTICPVSDALAPTLMATLSEAWLAQLEENAVCGDDGAIVELVSQLSPELAQLATRLTELANQYQFEQILQLIHGNSPT</sequence>
<evidence type="ECO:0000256" key="3">
    <source>
        <dbReference type="ARBA" id="ARBA00012438"/>
    </source>
</evidence>
<dbReference type="EC" id="2.7.13.3" evidence="3"/>
<dbReference type="PROSITE" id="PS50110">
    <property type="entry name" value="RESPONSE_REGULATORY"/>
    <property type="match status" value="1"/>
</dbReference>
<feature type="domain" description="PAS" evidence="16">
    <location>
        <begin position="310"/>
        <end position="380"/>
    </location>
</feature>
<evidence type="ECO:0000256" key="1">
    <source>
        <dbReference type="ARBA" id="ARBA00000085"/>
    </source>
</evidence>
<feature type="domain" description="PAC" evidence="17">
    <location>
        <begin position="512"/>
        <end position="564"/>
    </location>
</feature>
<evidence type="ECO:0000256" key="13">
    <source>
        <dbReference type="SAM" id="Phobius"/>
    </source>
</evidence>